<dbReference type="SUPFAM" id="SSF143120">
    <property type="entry name" value="YefM-like"/>
    <property type="match status" value="1"/>
</dbReference>
<comment type="similarity">
    <text evidence="1 2">Belongs to the phD/YefM antitoxin family.</text>
</comment>
<sequence length="67" mass="7230">MAKVEHAHERTILTRHGRPVAAVVSIEDLRRLEVAEDEADLAAAQEALASAEARTSHRDVLAEFGAA</sequence>
<evidence type="ECO:0000256" key="2">
    <source>
        <dbReference type="RuleBase" id="RU362080"/>
    </source>
</evidence>
<dbReference type="InterPro" id="IPR036165">
    <property type="entry name" value="YefM-like_sf"/>
</dbReference>
<evidence type="ECO:0000313" key="3">
    <source>
        <dbReference type="EMBL" id="EWC60373.1"/>
    </source>
</evidence>
<organism evidence="3 4">
    <name type="scientific">Actinokineospora spheciospongiae</name>
    <dbReference type="NCBI Taxonomy" id="909613"/>
    <lineage>
        <taxon>Bacteria</taxon>
        <taxon>Bacillati</taxon>
        <taxon>Actinomycetota</taxon>
        <taxon>Actinomycetes</taxon>
        <taxon>Pseudonocardiales</taxon>
        <taxon>Pseudonocardiaceae</taxon>
        <taxon>Actinokineospora</taxon>
    </lineage>
</organism>
<evidence type="ECO:0000313" key="4">
    <source>
        <dbReference type="Proteomes" id="UP000019277"/>
    </source>
</evidence>
<comment type="function">
    <text evidence="2">Antitoxin component of a type II toxin-antitoxin (TA) system.</text>
</comment>
<dbReference type="Pfam" id="PF02604">
    <property type="entry name" value="PhdYeFM_antitox"/>
    <property type="match status" value="1"/>
</dbReference>
<accession>W7IJ60</accession>
<dbReference type="InterPro" id="IPR006442">
    <property type="entry name" value="Antitoxin_Phd/YefM"/>
</dbReference>
<dbReference type="STRING" id="909613.UO65_4328"/>
<evidence type="ECO:0000256" key="1">
    <source>
        <dbReference type="ARBA" id="ARBA00009981"/>
    </source>
</evidence>
<proteinExistence type="inferred from homology"/>
<name>W7IJ60_9PSEU</name>
<dbReference type="Gene3D" id="3.40.1620.10">
    <property type="entry name" value="YefM-like domain"/>
    <property type="match status" value="1"/>
</dbReference>
<protein>
    <recommendedName>
        <fullName evidence="2">Antitoxin</fullName>
    </recommendedName>
</protein>
<reference evidence="3 4" key="1">
    <citation type="journal article" date="2014" name="Genome Announc.">
        <title>Draft Genome Sequence of the Antitrypanosomally Active Sponge-Associated Bacterium Actinokineospora sp. Strain EG49.</title>
        <authorList>
            <person name="Harjes J."/>
            <person name="Ryu T."/>
            <person name="Abdelmohsen U.R."/>
            <person name="Moitinho-Silva L."/>
            <person name="Horn H."/>
            <person name="Ravasi T."/>
            <person name="Hentschel U."/>
        </authorList>
    </citation>
    <scope>NUCLEOTIDE SEQUENCE [LARGE SCALE GENOMIC DNA]</scope>
    <source>
        <strain evidence="3 4">EG49</strain>
    </source>
</reference>
<dbReference type="AlphaFoldDB" id="W7IJ60"/>
<dbReference type="EMBL" id="AYXG01000162">
    <property type="protein sequence ID" value="EWC60373.1"/>
    <property type="molecule type" value="Genomic_DNA"/>
</dbReference>
<dbReference type="Proteomes" id="UP000019277">
    <property type="component" value="Unassembled WGS sequence"/>
</dbReference>
<dbReference type="NCBIfam" id="TIGR01552">
    <property type="entry name" value="phd_fam"/>
    <property type="match status" value="1"/>
</dbReference>
<keyword evidence="4" id="KW-1185">Reference proteome</keyword>
<comment type="caution">
    <text evidence="3">The sequence shown here is derived from an EMBL/GenBank/DDBJ whole genome shotgun (WGS) entry which is preliminary data.</text>
</comment>
<gene>
    <name evidence="3" type="ORF">UO65_4328</name>
</gene>